<dbReference type="InterPro" id="IPR019557">
    <property type="entry name" value="AminoTfrase-like_pln_mobile"/>
</dbReference>
<evidence type="ECO:0000313" key="2">
    <source>
        <dbReference type="EMBL" id="MBA0709567.1"/>
    </source>
</evidence>
<dbReference type="PANTHER" id="PTHR46033:SF8">
    <property type="entry name" value="PROTEIN MAINTENANCE OF MERISTEMS-LIKE"/>
    <property type="match status" value="1"/>
</dbReference>
<evidence type="ECO:0000313" key="3">
    <source>
        <dbReference type="Proteomes" id="UP000593574"/>
    </source>
</evidence>
<dbReference type="GO" id="GO:0010073">
    <property type="term" value="P:meristem maintenance"/>
    <property type="evidence" value="ECO:0007669"/>
    <property type="project" value="InterPro"/>
</dbReference>
<protein>
    <recommendedName>
        <fullName evidence="1">Aminotransferase-like plant mobile domain-containing protein</fullName>
    </recommendedName>
</protein>
<accession>A0A7J8ZCI8</accession>
<name>A0A7J8ZCI8_9ROSI</name>
<dbReference type="EMBL" id="JABEZV010000004">
    <property type="protein sequence ID" value="MBA0709567.1"/>
    <property type="molecule type" value="Genomic_DNA"/>
</dbReference>
<organism evidence="2 3">
    <name type="scientific">Gossypium laxum</name>
    <dbReference type="NCBI Taxonomy" id="34288"/>
    <lineage>
        <taxon>Eukaryota</taxon>
        <taxon>Viridiplantae</taxon>
        <taxon>Streptophyta</taxon>
        <taxon>Embryophyta</taxon>
        <taxon>Tracheophyta</taxon>
        <taxon>Spermatophyta</taxon>
        <taxon>Magnoliopsida</taxon>
        <taxon>eudicotyledons</taxon>
        <taxon>Gunneridae</taxon>
        <taxon>Pentapetalae</taxon>
        <taxon>rosids</taxon>
        <taxon>malvids</taxon>
        <taxon>Malvales</taxon>
        <taxon>Malvaceae</taxon>
        <taxon>Malvoideae</taxon>
        <taxon>Gossypium</taxon>
    </lineage>
</organism>
<proteinExistence type="predicted"/>
<dbReference type="PANTHER" id="PTHR46033">
    <property type="entry name" value="PROTEIN MAIN-LIKE 2"/>
    <property type="match status" value="1"/>
</dbReference>
<reference evidence="2 3" key="1">
    <citation type="journal article" date="2019" name="Genome Biol. Evol.">
        <title>Insights into the evolution of the New World diploid cottons (Gossypium, subgenus Houzingenia) based on genome sequencing.</title>
        <authorList>
            <person name="Grover C.E."/>
            <person name="Arick M.A. 2nd"/>
            <person name="Thrash A."/>
            <person name="Conover J.L."/>
            <person name="Sanders W.S."/>
            <person name="Peterson D.G."/>
            <person name="Frelichowski J.E."/>
            <person name="Scheffler J.A."/>
            <person name="Scheffler B.E."/>
            <person name="Wendel J.F."/>
        </authorList>
    </citation>
    <scope>NUCLEOTIDE SEQUENCE [LARGE SCALE GENOMIC DNA]</scope>
    <source>
        <strain evidence="2">4</strain>
        <tissue evidence="2">Leaf</tissue>
    </source>
</reference>
<dbReference type="InterPro" id="IPR044824">
    <property type="entry name" value="MAIN-like"/>
</dbReference>
<dbReference type="Proteomes" id="UP000593574">
    <property type="component" value="Unassembled WGS sequence"/>
</dbReference>
<gene>
    <name evidence="2" type="ORF">Golax_024595</name>
</gene>
<dbReference type="Pfam" id="PF10536">
    <property type="entry name" value="PMD"/>
    <property type="match status" value="1"/>
</dbReference>
<dbReference type="AlphaFoldDB" id="A0A7J8ZCI8"/>
<comment type="caution">
    <text evidence="2">The sequence shown here is derived from an EMBL/GenBank/DDBJ whole genome shotgun (WGS) entry which is preliminary data.</text>
</comment>
<sequence length="204" mass="23478">MKAGDAHVLSPYGECTITLEYVSLQLGLLVDRDVVTELVVSVDWSATCEELPGNVEQEQFTHSFILRLIGGLLMLDKSRNLVHLRWLILLVGLREVGRFNWGSAVLATLYRETWNNLARHSGIPTKLEDIRLALDQQTEDEFVWMPYANPRIQECLLDEFLANHRIWHVKVPLIMFATVEIHEFNRVIQQFECTLYSAATLEAR</sequence>
<evidence type="ECO:0000259" key="1">
    <source>
        <dbReference type="Pfam" id="PF10536"/>
    </source>
</evidence>
<keyword evidence="3" id="KW-1185">Reference proteome</keyword>
<feature type="domain" description="Aminotransferase-like plant mobile" evidence="1">
    <location>
        <begin position="114"/>
        <end position="192"/>
    </location>
</feature>